<comment type="similarity">
    <text evidence="1">Belongs to the vitamin-B12 dependent methionine synthase family.</text>
</comment>
<evidence type="ECO:0000256" key="6">
    <source>
        <dbReference type="ARBA" id="ARBA00023285"/>
    </source>
</evidence>
<dbReference type="GO" id="GO:0031419">
    <property type="term" value="F:cobalamin binding"/>
    <property type="evidence" value="ECO:0007669"/>
    <property type="project" value="UniProtKB-KW"/>
</dbReference>
<dbReference type="Proteomes" id="UP000280417">
    <property type="component" value="Unassembled WGS sequence"/>
</dbReference>
<dbReference type="NCBIfam" id="NF005719">
    <property type="entry name" value="PRK07535.1"/>
    <property type="match status" value="1"/>
</dbReference>
<reference evidence="8 9" key="1">
    <citation type="submission" date="2018-06" db="EMBL/GenBank/DDBJ databases">
        <title>Extensive metabolic versatility and redundancy in microbially diverse, dynamic hydrothermal sediments.</title>
        <authorList>
            <person name="Dombrowski N."/>
            <person name="Teske A."/>
            <person name="Baker B.J."/>
        </authorList>
    </citation>
    <scope>NUCLEOTIDE SEQUENCE [LARGE SCALE GENOMIC DNA]</scope>
    <source>
        <strain evidence="8">B3_G15</strain>
    </source>
</reference>
<dbReference type="PANTHER" id="PTHR45833:SF1">
    <property type="entry name" value="METHIONINE SYNTHASE"/>
    <property type="match status" value="1"/>
</dbReference>
<evidence type="ECO:0000256" key="5">
    <source>
        <dbReference type="ARBA" id="ARBA00022723"/>
    </source>
</evidence>
<evidence type="ECO:0000256" key="1">
    <source>
        <dbReference type="ARBA" id="ARBA00010398"/>
    </source>
</evidence>
<dbReference type="GO" id="GO:0050667">
    <property type="term" value="P:homocysteine metabolic process"/>
    <property type="evidence" value="ECO:0007669"/>
    <property type="project" value="TreeGrafter"/>
</dbReference>
<keyword evidence="6" id="KW-0170">Cobalt</keyword>
<sequence length="264" mass="28903">MLIIGEKINTTLKQAKEIVERKDAKALQELAKRQIDAGASMVDVNVGTRIKTETEDMKWAIKTIQEALDVACCIDSPNPEVLKAGLEVHRGKALINSTTAEKKRLEDVLASIKNFDCKVVALTMDDEGIPEDAEKRYRIAAGLIERLNREGFALDDIYIDPLIRPISTNSDSGKAVLDAIGKISTSFPGVHIICGLSNISFGLPRRSLLNRVYLAMAMAKGLDAALVDPLDKDLMATIISARALLGEDEFCANYISSFREGKLQ</sequence>
<dbReference type="SUPFAM" id="SSF51717">
    <property type="entry name" value="Dihydropteroate synthetase-like"/>
    <property type="match status" value="1"/>
</dbReference>
<dbReference type="GO" id="GO:0032259">
    <property type="term" value="P:methylation"/>
    <property type="evidence" value="ECO:0007669"/>
    <property type="project" value="UniProtKB-KW"/>
</dbReference>
<name>A0A662DFV3_UNCAE</name>
<dbReference type="InterPro" id="IPR000489">
    <property type="entry name" value="Pterin-binding_dom"/>
</dbReference>
<keyword evidence="5" id="KW-0479">Metal-binding</keyword>
<evidence type="ECO:0000313" key="9">
    <source>
        <dbReference type="Proteomes" id="UP000280417"/>
    </source>
</evidence>
<keyword evidence="4 8" id="KW-0808">Transferase</keyword>
<dbReference type="AlphaFoldDB" id="A0A662DFV3"/>
<feature type="domain" description="Pterin-binding" evidence="7">
    <location>
        <begin position="1"/>
        <end position="245"/>
    </location>
</feature>
<organism evidence="8 9">
    <name type="scientific">Aerophobetes bacterium</name>
    <dbReference type="NCBI Taxonomy" id="2030807"/>
    <lineage>
        <taxon>Bacteria</taxon>
        <taxon>Candidatus Aerophobota</taxon>
    </lineage>
</organism>
<dbReference type="PROSITE" id="PS50972">
    <property type="entry name" value="PTERIN_BINDING"/>
    <property type="match status" value="1"/>
</dbReference>
<dbReference type="InterPro" id="IPR011005">
    <property type="entry name" value="Dihydropteroate_synth-like_sf"/>
</dbReference>
<proteinExistence type="inferred from homology"/>
<gene>
    <name evidence="8" type="ORF">DRJ04_05120</name>
</gene>
<accession>A0A662DFV3</accession>
<evidence type="ECO:0000256" key="4">
    <source>
        <dbReference type="ARBA" id="ARBA00022679"/>
    </source>
</evidence>
<dbReference type="GO" id="GO:0046872">
    <property type="term" value="F:metal ion binding"/>
    <property type="evidence" value="ECO:0007669"/>
    <property type="project" value="UniProtKB-KW"/>
</dbReference>
<dbReference type="Pfam" id="PF00809">
    <property type="entry name" value="Pterin_bind"/>
    <property type="match status" value="1"/>
</dbReference>
<dbReference type="Gene3D" id="3.20.20.20">
    <property type="entry name" value="Dihydropteroate synthase-like"/>
    <property type="match status" value="1"/>
</dbReference>
<protein>
    <submittedName>
        <fullName evidence="8">Methyltetrahydrofolate cobalamin methyltransferase</fullName>
    </submittedName>
</protein>
<dbReference type="GO" id="GO:0008705">
    <property type="term" value="F:methionine synthase activity"/>
    <property type="evidence" value="ECO:0007669"/>
    <property type="project" value="TreeGrafter"/>
</dbReference>
<dbReference type="PANTHER" id="PTHR45833">
    <property type="entry name" value="METHIONINE SYNTHASE"/>
    <property type="match status" value="1"/>
</dbReference>
<evidence type="ECO:0000256" key="2">
    <source>
        <dbReference type="ARBA" id="ARBA00022603"/>
    </source>
</evidence>
<dbReference type="GO" id="GO:0046653">
    <property type="term" value="P:tetrahydrofolate metabolic process"/>
    <property type="evidence" value="ECO:0007669"/>
    <property type="project" value="TreeGrafter"/>
</dbReference>
<dbReference type="InterPro" id="IPR050554">
    <property type="entry name" value="Met_Synthase/Corrinoid"/>
</dbReference>
<evidence type="ECO:0000256" key="3">
    <source>
        <dbReference type="ARBA" id="ARBA00022628"/>
    </source>
</evidence>
<evidence type="ECO:0000313" key="8">
    <source>
        <dbReference type="EMBL" id="RLE13009.1"/>
    </source>
</evidence>
<comment type="caution">
    <text evidence="8">The sequence shown here is derived from an EMBL/GenBank/DDBJ whole genome shotgun (WGS) entry which is preliminary data.</text>
</comment>
<keyword evidence="3" id="KW-0846">Cobalamin</keyword>
<keyword evidence="2 8" id="KW-0489">Methyltransferase</keyword>
<dbReference type="GO" id="GO:0005829">
    <property type="term" value="C:cytosol"/>
    <property type="evidence" value="ECO:0007669"/>
    <property type="project" value="TreeGrafter"/>
</dbReference>
<evidence type="ECO:0000259" key="7">
    <source>
        <dbReference type="PROSITE" id="PS50972"/>
    </source>
</evidence>
<dbReference type="EMBL" id="QMQA01000123">
    <property type="protein sequence ID" value="RLE13009.1"/>
    <property type="molecule type" value="Genomic_DNA"/>
</dbReference>